<feature type="compositionally biased region" description="Basic and acidic residues" evidence="2">
    <location>
        <begin position="634"/>
        <end position="644"/>
    </location>
</feature>
<feature type="region of interest" description="Disordered" evidence="2">
    <location>
        <begin position="1"/>
        <end position="45"/>
    </location>
</feature>
<dbReference type="EMBL" id="JACCCC010000001">
    <property type="protein sequence ID" value="NYE45105.1"/>
    <property type="molecule type" value="Genomic_DNA"/>
</dbReference>
<gene>
    <name evidence="4" type="ORF">HDA32_000225</name>
</gene>
<keyword evidence="3" id="KW-0472">Membrane</keyword>
<keyword evidence="5" id="KW-1185">Reference proteome</keyword>
<accession>A0A852TND0</accession>
<comment type="caution">
    <text evidence="4">The sequence shown here is derived from an EMBL/GenBank/DDBJ whole genome shotgun (WGS) entry which is preliminary data.</text>
</comment>
<feature type="transmembrane region" description="Helical" evidence="3">
    <location>
        <begin position="62"/>
        <end position="82"/>
    </location>
</feature>
<organism evidence="4 5">
    <name type="scientific">Spinactinospora alkalitolerans</name>
    <dbReference type="NCBI Taxonomy" id="687207"/>
    <lineage>
        <taxon>Bacteria</taxon>
        <taxon>Bacillati</taxon>
        <taxon>Actinomycetota</taxon>
        <taxon>Actinomycetes</taxon>
        <taxon>Streptosporangiales</taxon>
        <taxon>Nocardiopsidaceae</taxon>
        <taxon>Spinactinospora</taxon>
    </lineage>
</organism>
<keyword evidence="3" id="KW-1133">Transmembrane helix</keyword>
<evidence type="ECO:0000256" key="3">
    <source>
        <dbReference type="SAM" id="Phobius"/>
    </source>
</evidence>
<feature type="compositionally biased region" description="Basic and acidic residues" evidence="2">
    <location>
        <begin position="610"/>
        <end position="619"/>
    </location>
</feature>
<evidence type="ECO:0000313" key="4">
    <source>
        <dbReference type="EMBL" id="NYE45105.1"/>
    </source>
</evidence>
<evidence type="ECO:0000313" key="5">
    <source>
        <dbReference type="Proteomes" id="UP000589036"/>
    </source>
</evidence>
<sequence>MADARASARKRSETTHLGWRHEVLVPDPGPPPRRPAPSERERVSPEWIAAQRRSEADLNRPLVIVLVALAAIAVLFVLLWPARILPGLFSLVGCLACLLVAVPVLFALMQGRQAVGERLEREERRLEEARAEQERLLRERQEEHARRHTEWQARKRAHEAQPRWYGVTVPPGIATVAVAGGTDAGWSAVLTTIGAARLRDGGDLTIVDLSGRAVAGDLVSLAQRCGVAPRVWVLPADLPRMNLGLNLDGSDRATILASTVLATDPRADIDGDHAFLEKVFGIVGADATVALLTAALRALGLPEGSDTGEDDPGLAPLTPRQHKELREAFEPDRALMERAWELERALIPFEGLGTRAADEPYAQVKIIATDRTSGEFAGRAYGTYTLDALSELLDLRARRGNGNGGGARPWAHTIVVCGAGALPDWEVDRLVSAADGAGAGIVLMYRETTEHAAAVMGGERCLPVVMRQPDAGSAERAAGLLDGAHEFALQRLTEVIGEALSDTIADSYVTDPATSVTVGMPTRYVSRSVAPLDLVRNMRAATAWGRTTAQAAEIDGTEEPGGRDRPLRGDAYGLCTLPPTAMIVAGDAPILADANPGILTLPTATLSTVDDAHPTRPPESEGDEPPPNIGPPPERLDWRRTAGR</sequence>
<dbReference type="Proteomes" id="UP000589036">
    <property type="component" value="Unassembled WGS sequence"/>
</dbReference>
<evidence type="ECO:0000256" key="1">
    <source>
        <dbReference type="SAM" id="Coils"/>
    </source>
</evidence>
<proteinExistence type="predicted"/>
<dbReference type="AlphaFoldDB" id="A0A852TND0"/>
<name>A0A852TND0_9ACTN</name>
<feature type="coiled-coil region" evidence="1">
    <location>
        <begin position="112"/>
        <end position="146"/>
    </location>
</feature>
<keyword evidence="1" id="KW-0175">Coiled coil</keyword>
<feature type="compositionally biased region" description="Basic and acidic residues" evidence="2">
    <location>
        <begin position="10"/>
        <end position="24"/>
    </location>
</feature>
<protein>
    <submittedName>
        <fullName evidence="4">Uncharacterized protein</fullName>
    </submittedName>
</protein>
<reference evidence="4 5" key="1">
    <citation type="submission" date="2020-07" db="EMBL/GenBank/DDBJ databases">
        <title>Sequencing the genomes of 1000 actinobacteria strains.</title>
        <authorList>
            <person name="Klenk H.-P."/>
        </authorList>
    </citation>
    <scope>NUCLEOTIDE SEQUENCE [LARGE SCALE GENOMIC DNA]</scope>
    <source>
        <strain evidence="4 5">CXB654</strain>
    </source>
</reference>
<evidence type="ECO:0000256" key="2">
    <source>
        <dbReference type="SAM" id="MobiDB-lite"/>
    </source>
</evidence>
<keyword evidence="3" id="KW-0812">Transmembrane</keyword>
<feature type="region of interest" description="Disordered" evidence="2">
    <location>
        <begin position="603"/>
        <end position="644"/>
    </location>
</feature>
<feature type="transmembrane region" description="Helical" evidence="3">
    <location>
        <begin position="88"/>
        <end position="108"/>
    </location>
</feature>
<dbReference type="RefSeq" id="WP_179641390.1">
    <property type="nucleotide sequence ID" value="NZ_BAAAYY010000005.1"/>
</dbReference>